<evidence type="ECO:0000313" key="16">
    <source>
        <dbReference type="Proteomes" id="UP000622638"/>
    </source>
</evidence>
<dbReference type="InterPro" id="IPR050298">
    <property type="entry name" value="Gram-neg_bact_OMP"/>
</dbReference>
<dbReference type="Gene3D" id="2.40.160.10">
    <property type="entry name" value="Porin"/>
    <property type="match status" value="1"/>
</dbReference>
<keyword evidence="16" id="KW-1185">Reference proteome</keyword>
<keyword evidence="7" id="KW-0406">Ion transport</keyword>
<protein>
    <submittedName>
        <fullName evidence="14">Porin</fullName>
    </submittedName>
</protein>
<dbReference type="EMBL" id="BMKG01000016">
    <property type="protein sequence ID" value="GGC12134.1"/>
    <property type="molecule type" value="Genomic_DNA"/>
</dbReference>
<dbReference type="GO" id="GO:0006811">
    <property type="term" value="P:monoatomic ion transport"/>
    <property type="evidence" value="ECO:0007669"/>
    <property type="project" value="UniProtKB-KW"/>
</dbReference>
<reference evidence="14 15" key="3">
    <citation type="submission" date="2019-11" db="EMBL/GenBank/DDBJ databases">
        <title>Type strains purchased from KCTC, JCM and DSMZ.</title>
        <authorList>
            <person name="Lu H."/>
        </authorList>
    </citation>
    <scope>NUCLEOTIDE SEQUENCE [LARGE SCALE GENOMIC DNA]</scope>
    <source>
        <strain evidence="14 15">KCTC 52429</strain>
    </source>
</reference>
<proteinExistence type="predicted"/>
<dbReference type="PANTHER" id="PTHR34501:SF9">
    <property type="entry name" value="MAJOR OUTER MEMBRANE PROTEIN P.IA"/>
    <property type="match status" value="1"/>
</dbReference>
<dbReference type="EMBL" id="WNKZ01000005">
    <property type="protein sequence ID" value="MTV51763.1"/>
    <property type="molecule type" value="Genomic_DNA"/>
</dbReference>
<keyword evidence="6 11" id="KW-0732">Signal</keyword>
<evidence type="ECO:0000313" key="13">
    <source>
        <dbReference type="EMBL" id="GGC12134.1"/>
    </source>
</evidence>
<dbReference type="PROSITE" id="PS51257">
    <property type="entry name" value="PROKAR_LIPOPROTEIN"/>
    <property type="match status" value="1"/>
</dbReference>
<evidence type="ECO:0000313" key="14">
    <source>
        <dbReference type="EMBL" id="MTV51763.1"/>
    </source>
</evidence>
<dbReference type="SUPFAM" id="SSF56935">
    <property type="entry name" value="Porins"/>
    <property type="match status" value="1"/>
</dbReference>
<reference evidence="13" key="4">
    <citation type="submission" date="2024-05" db="EMBL/GenBank/DDBJ databases">
        <authorList>
            <person name="Sun Q."/>
            <person name="Zhou Y."/>
        </authorList>
    </citation>
    <scope>NUCLEOTIDE SEQUENCE</scope>
    <source>
        <strain evidence="13">CGMCC 1.15931</strain>
    </source>
</reference>
<keyword evidence="9" id="KW-0472">Membrane</keyword>
<name>A0A6I3SRM0_9BURK</name>
<keyword evidence="5" id="KW-0812">Transmembrane</keyword>
<evidence type="ECO:0000256" key="1">
    <source>
        <dbReference type="ARBA" id="ARBA00004571"/>
    </source>
</evidence>
<evidence type="ECO:0000259" key="12">
    <source>
        <dbReference type="Pfam" id="PF13609"/>
    </source>
</evidence>
<dbReference type="PANTHER" id="PTHR34501">
    <property type="entry name" value="PROTEIN YDDL-RELATED"/>
    <property type="match status" value="1"/>
</dbReference>
<dbReference type="RefSeq" id="WP_155469105.1">
    <property type="nucleotide sequence ID" value="NZ_BMKG01000016.1"/>
</dbReference>
<dbReference type="OrthoDB" id="8576858at2"/>
<dbReference type="InterPro" id="IPR033900">
    <property type="entry name" value="Gram_neg_porin_domain"/>
</dbReference>
<feature type="chain" id="PRO_5026268325" evidence="11">
    <location>
        <begin position="30"/>
        <end position="447"/>
    </location>
</feature>
<evidence type="ECO:0000313" key="15">
    <source>
        <dbReference type="Proteomes" id="UP000430634"/>
    </source>
</evidence>
<evidence type="ECO:0000256" key="11">
    <source>
        <dbReference type="SAM" id="SignalP"/>
    </source>
</evidence>
<evidence type="ECO:0000256" key="8">
    <source>
        <dbReference type="ARBA" id="ARBA00023114"/>
    </source>
</evidence>
<keyword evidence="8" id="KW-0626">Porin</keyword>
<dbReference type="AlphaFoldDB" id="A0A6I3SRM0"/>
<dbReference type="Pfam" id="PF13609">
    <property type="entry name" value="Porin_4"/>
    <property type="match status" value="1"/>
</dbReference>
<dbReference type="InterPro" id="IPR023614">
    <property type="entry name" value="Porin_dom_sf"/>
</dbReference>
<evidence type="ECO:0000256" key="6">
    <source>
        <dbReference type="ARBA" id="ARBA00022729"/>
    </source>
</evidence>
<dbReference type="Proteomes" id="UP000430634">
    <property type="component" value="Unassembled WGS sequence"/>
</dbReference>
<feature type="signal peptide" evidence="11">
    <location>
        <begin position="1"/>
        <end position="29"/>
    </location>
</feature>
<comment type="subcellular location">
    <subcellularLocation>
        <location evidence="1">Cell outer membrane</location>
        <topology evidence="1">Multi-pass membrane protein</topology>
    </subcellularLocation>
</comment>
<evidence type="ECO:0000256" key="4">
    <source>
        <dbReference type="ARBA" id="ARBA00022452"/>
    </source>
</evidence>
<evidence type="ECO:0000256" key="2">
    <source>
        <dbReference type="ARBA" id="ARBA00011233"/>
    </source>
</evidence>
<evidence type="ECO:0000256" key="5">
    <source>
        <dbReference type="ARBA" id="ARBA00022692"/>
    </source>
</evidence>
<dbReference type="GO" id="GO:0046930">
    <property type="term" value="C:pore complex"/>
    <property type="evidence" value="ECO:0007669"/>
    <property type="project" value="UniProtKB-KW"/>
</dbReference>
<keyword evidence="3" id="KW-0813">Transport</keyword>
<comment type="caution">
    <text evidence="14">The sequence shown here is derived from an EMBL/GenBank/DDBJ whole genome shotgun (WGS) entry which is preliminary data.</text>
</comment>
<keyword evidence="10" id="KW-0998">Cell outer membrane</keyword>
<keyword evidence="4" id="KW-1134">Transmembrane beta strand</keyword>
<gene>
    <name evidence="13" type="ORF">GCM10011572_36910</name>
    <name evidence="14" type="ORF">GM672_03345</name>
</gene>
<organism evidence="14 15">
    <name type="scientific">Pseudoduganella buxea</name>
    <dbReference type="NCBI Taxonomy" id="1949069"/>
    <lineage>
        <taxon>Bacteria</taxon>
        <taxon>Pseudomonadati</taxon>
        <taxon>Pseudomonadota</taxon>
        <taxon>Betaproteobacteria</taxon>
        <taxon>Burkholderiales</taxon>
        <taxon>Oxalobacteraceae</taxon>
        <taxon>Telluria group</taxon>
        <taxon>Pseudoduganella</taxon>
    </lineage>
</organism>
<evidence type="ECO:0000256" key="3">
    <source>
        <dbReference type="ARBA" id="ARBA00022448"/>
    </source>
</evidence>
<dbReference type="CDD" id="cd00342">
    <property type="entry name" value="gram_neg_porins"/>
    <property type="match status" value="1"/>
</dbReference>
<accession>A0A6I3SRM0</accession>
<evidence type="ECO:0000256" key="10">
    <source>
        <dbReference type="ARBA" id="ARBA00023237"/>
    </source>
</evidence>
<sequence>MKNQASKSNKLRQACVLTASVLACSAAWAQSSVTIYGLVDVGVDSVHKGEGNVQGTVFGLSGTTPVPNAIASPSTRTTRMAPSLTAQSHFGIKGTEDIGGGWKGGFTLEGGLQADGGTLGNDGRLFGRQAFVSLTTPYGEVRLGRQASPMLIAGYIATTERLGSTDLMGAGLVVNNLQTYQDNMASFLVRKGPWLGVLSYSTNAGVASRVSAARASATSATPAANANTGQIIGGLTAGAESADDRGRAQGALLAYNGKPFAILAAYHRNDFRGAQVGIASLAGGGTFIPLYTADTFTGAMIGAKFQLPAGTMLVANFHQGQYKNVGALDPKVQTASAGIKHPIGNWELGAQYMQSRFKNFTKGKDSGVMLGVDYNFSKRTALYSRVGFVDDDRGNIVRGTVTPLPIAGGPGALLVPLGAQEVPLFSGAGQNVDARTSIVSLGLRHYF</sequence>
<dbReference type="Proteomes" id="UP000622638">
    <property type="component" value="Unassembled WGS sequence"/>
</dbReference>
<dbReference type="GO" id="GO:0009279">
    <property type="term" value="C:cell outer membrane"/>
    <property type="evidence" value="ECO:0007669"/>
    <property type="project" value="UniProtKB-SubCell"/>
</dbReference>
<evidence type="ECO:0000256" key="7">
    <source>
        <dbReference type="ARBA" id="ARBA00023065"/>
    </source>
</evidence>
<dbReference type="GO" id="GO:0015288">
    <property type="term" value="F:porin activity"/>
    <property type="evidence" value="ECO:0007669"/>
    <property type="project" value="UniProtKB-KW"/>
</dbReference>
<reference evidence="16" key="2">
    <citation type="journal article" date="2019" name="Int. J. Syst. Evol. Microbiol.">
        <title>The Global Catalogue of Microorganisms (GCM) 10K type strain sequencing project: providing services to taxonomists for standard genome sequencing and annotation.</title>
        <authorList>
            <consortium name="The Broad Institute Genomics Platform"/>
            <consortium name="The Broad Institute Genome Sequencing Center for Infectious Disease"/>
            <person name="Wu L."/>
            <person name="Ma J."/>
        </authorList>
    </citation>
    <scope>NUCLEOTIDE SEQUENCE [LARGE SCALE GENOMIC DNA]</scope>
    <source>
        <strain evidence="16">CGMCC 1.15931</strain>
    </source>
</reference>
<feature type="domain" description="Porin" evidence="12">
    <location>
        <begin position="17"/>
        <end position="392"/>
    </location>
</feature>
<evidence type="ECO:0000256" key="9">
    <source>
        <dbReference type="ARBA" id="ARBA00023136"/>
    </source>
</evidence>
<comment type="subunit">
    <text evidence="2">Homotrimer.</text>
</comment>
<reference evidence="13" key="1">
    <citation type="journal article" date="2014" name="Int. J. Syst. Evol. Microbiol.">
        <title>Complete genome of a new Firmicutes species belonging to the dominant human colonic microbiota ('Ruminococcus bicirculans') reveals two chromosomes and a selective capacity to utilize plant glucans.</title>
        <authorList>
            <consortium name="NISC Comparative Sequencing Program"/>
            <person name="Wegmann U."/>
            <person name="Louis P."/>
            <person name="Goesmann A."/>
            <person name="Henrissat B."/>
            <person name="Duncan S.H."/>
            <person name="Flint H.J."/>
        </authorList>
    </citation>
    <scope>NUCLEOTIDE SEQUENCE</scope>
    <source>
        <strain evidence="13">CGMCC 1.15931</strain>
    </source>
</reference>